<name>A0ABZ0L359_9BACL</name>
<evidence type="ECO:0000313" key="3">
    <source>
        <dbReference type="Proteomes" id="UP001303902"/>
    </source>
</evidence>
<accession>A0ABZ0L359</accession>
<sequence>MGKSKFGLYIIGGAVVGAAVSMLDKTTRRHVLDRSNRMTKQVGFYAKNPEELKQRFQETKDKYVSIYEQFSGDAAYIKSQVEELKTLTPQVKELVVDTKEAFVDSKEDYKDIVHESHVNSASKKI</sequence>
<feature type="transmembrane region" description="Helical" evidence="1">
    <location>
        <begin position="6"/>
        <end position="24"/>
    </location>
</feature>
<dbReference type="EMBL" id="CP129118">
    <property type="protein sequence ID" value="WOV86627.1"/>
    <property type="molecule type" value="Genomic_DNA"/>
</dbReference>
<dbReference type="Proteomes" id="UP001303902">
    <property type="component" value="Chromosome"/>
</dbReference>
<reference evidence="2 3" key="1">
    <citation type="submission" date="2023-06" db="EMBL/GenBank/DDBJ databases">
        <title>Sporosarcina sp. nov., isolated from Korean tranditional fermented seafood 'Jeotgal'.</title>
        <authorList>
            <person name="Yang A.I."/>
            <person name="Shin N.-R."/>
        </authorList>
    </citation>
    <scope>NUCLEOTIDE SEQUENCE [LARGE SCALE GENOMIC DNA]</scope>
    <source>
        <strain evidence="2 3">T2O-4</strain>
    </source>
</reference>
<keyword evidence="1" id="KW-0812">Transmembrane</keyword>
<keyword evidence="1" id="KW-1133">Transmembrane helix</keyword>
<evidence type="ECO:0000313" key="2">
    <source>
        <dbReference type="EMBL" id="WOV86627.1"/>
    </source>
</evidence>
<organism evidence="2 3">
    <name type="scientific">Sporosarcina oncorhynchi</name>
    <dbReference type="NCBI Taxonomy" id="3056444"/>
    <lineage>
        <taxon>Bacteria</taxon>
        <taxon>Bacillati</taxon>
        <taxon>Bacillota</taxon>
        <taxon>Bacilli</taxon>
        <taxon>Bacillales</taxon>
        <taxon>Caryophanaceae</taxon>
        <taxon>Sporosarcina</taxon>
    </lineage>
</organism>
<gene>
    <name evidence="2" type="ORF">QWT69_12120</name>
</gene>
<keyword evidence="3" id="KW-1185">Reference proteome</keyword>
<keyword evidence="1" id="KW-0472">Membrane</keyword>
<evidence type="ECO:0000256" key="1">
    <source>
        <dbReference type="SAM" id="Phobius"/>
    </source>
</evidence>
<dbReference type="RefSeq" id="WP_317965993.1">
    <property type="nucleotide sequence ID" value="NZ_CP129118.1"/>
</dbReference>
<protein>
    <submittedName>
        <fullName evidence="2">YtxH domain-containing protein</fullName>
    </submittedName>
</protein>
<proteinExistence type="predicted"/>